<name>A0A8H5BBU5_9AGAR</name>
<accession>A0A8H5BBU5</accession>
<reference evidence="2 3" key="1">
    <citation type="journal article" date="2020" name="ISME J.">
        <title>Uncovering the hidden diversity of litter-decomposition mechanisms in mushroom-forming fungi.</title>
        <authorList>
            <person name="Floudas D."/>
            <person name="Bentzer J."/>
            <person name="Ahren D."/>
            <person name="Johansson T."/>
            <person name="Persson P."/>
            <person name="Tunlid A."/>
        </authorList>
    </citation>
    <scope>NUCLEOTIDE SEQUENCE [LARGE SCALE GENOMIC DNA]</scope>
    <source>
        <strain evidence="2 3">CBS 175.51</strain>
    </source>
</reference>
<organism evidence="2 3">
    <name type="scientific">Ephemerocybe angulata</name>
    <dbReference type="NCBI Taxonomy" id="980116"/>
    <lineage>
        <taxon>Eukaryota</taxon>
        <taxon>Fungi</taxon>
        <taxon>Dikarya</taxon>
        <taxon>Basidiomycota</taxon>
        <taxon>Agaricomycotina</taxon>
        <taxon>Agaricomycetes</taxon>
        <taxon>Agaricomycetidae</taxon>
        <taxon>Agaricales</taxon>
        <taxon>Agaricineae</taxon>
        <taxon>Psathyrellaceae</taxon>
        <taxon>Ephemerocybe</taxon>
    </lineage>
</organism>
<evidence type="ECO:0000313" key="2">
    <source>
        <dbReference type="EMBL" id="KAF5320464.1"/>
    </source>
</evidence>
<comment type="caution">
    <text evidence="2">The sequence shown here is derived from an EMBL/GenBank/DDBJ whole genome shotgun (WGS) entry which is preliminary data.</text>
</comment>
<dbReference type="AlphaFoldDB" id="A0A8H5BBU5"/>
<feature type="region of interest" description="Disordered" evidence="1">
    <location>
        <begin position="32"/>
        <end position="53"/>
    </location>
</feature>
<dbReference type="EMBL" id="JAACJK010000169">
    <property type="protein sequence ID" value="KAF5320464.1"/>
    <property type="molecule type" value="Genomic_DNA"/>
</dbReference>
<evidence type="ECO:0000256" key="1">
    <source>
        <dbReference type="SAM" id="MobiDB-lite"/>
    </source>
</evidence>
<keyword evidence="3" id="KW-1185">Reference proteome</keyword>
<gene>
    <name evidence="2" type="ORF">D9611_010795</name>
</gene>
<sequence>MASPLPASAPVLVVVERLREYLEYEKSCSTPVNLKKPGQLHVPPTTSTRPVAVEPTVGQPRFPIAATLDVQRPNSGEHVQSVIDSP</sequence>
<protein>
    <submittedName>
        <fullName evidence="2">Uncharacterized protein</fullName>
    </submittedName>
</protein>
<dbReference type="Proteomes" id="UP000541558">
    <property type="component" value="Unassembled WGS sequence"/>
</dbReference>
<proteinExistence type="predicted"/>
<evidence type="ECO:0000313" key="3">
    <source>
        <dbReference type="Proteomes" id="UP000541558"/>
    </source>
</evidence>